<evidence type="ECO:0000259" key="5">
    <source>
        <dbReference type="Pfam" id="PF23345"/>
    </source>
</evidence>
<keyword evidence="3" id="KW-0539">Nucleus</keyword>
<evidence type="ECO:0000313" key="8">
    <source>
        <dbReference type="EMBL" id="KYN37600.1"/>
    </source>
</evidence>
<dbReference type="InterPro" id="IPR021717">
    <property type="entry name" value="Nucleoporin_Nup160"/>
</dbReference>
<keyword evidence="2" id="KW-0813">Transport</keyword>
<feature type="domain" description="NUP160 helical" evidence="5">
    <location>
        <begin position="531"/>
        <end position="764"/>
    </location>
</feature>
<dbReference type="InterPro" id="IPR056547">
    <property type="entry name" value="NUP160_helical"/>
</dbReference>
<dbReference type="InterPro" id="IPR056535">
    <property type="entry name" value="TPR_NUP160_M"/>
</dbReference>
<evidence type="ECO:0000259" key="4">
    <source>
        <dbReference type="Pfam" id="PF11715"/>
    </source>
</evidence>
<sequence>GSQSTLQDIKVPERAGGYSYKDSSKYFTRNRFIYWRICHDVLELVEHSLDINLANCRVRYKFTDTPILDGISIHETVNSVIILIVTVSSVHKLSFSHPDKIHNQENLLGTYTDLSVQSIFSEASIQNARDPHTFHIISNAGVTNSPVPHAAASWLTLPQEEALFALAYSSATILLLRLDALTGLVHTSELKQDSIMPKFLSGIATAFRGRNTEAYVAMSLIIHSYGSDTYLFALCREGNLRIWSCNKTQCVAVTDAATENRVVSQGAQGHVLRKALSNDNELYLGTFLKFGTGCEFSILKPVQDNGMFKFIRLCTLYAPDQHLVDFAFTPTRLWAVWRTADMDAMAVTHAQLPLTHRIKPEWETAILEPARDSDYIATDEPGLDPREAYINYIFHPGMFSLADITKALSIYRRSNVVADMTFSPAVLKERVCMAVEAEMQAEVMDYVIMDEDYLEIANRCWSKFYSCVVQYHANGTRPVGLLLLPSVYGVVLLKKSSFSFLRPMEALEHLVLCNNKSYISRFKTTPILSQDEDTCQDLITLMSALVLLGEQLSEETKTEIERELYHLRSPDIIIDDLLSKLLEPDDPLSDFDFQSELCHKLSHVKDISGAMAMLLEALTYDLGQPNKLQFEDDHDTSKLLLNVNHLFNSQLGIATIAETITQIALLRFSICRDLLILQQLILLRPEIFNSRSLHTIRSSLAPRTVVLTQAYYVVTWLCESTALYTPSQSLLESSSQRLSTLKLADSRINVGQRQHRSLSLLELFIHSSGAKHAHILMAQANMDPTTLIPWHYSMLTHVTLIAQLIWPISGNFIFPEWLLSSCQFLLVQEYVRLLNTWCEWNSASRKFILAVALLEMGEMQKACDHFLRASDGILTDPFLVDALLNSNVTSRNRDLVYYYLKVIKLFEEHNASDCIIEIAETAITNADADDPNLPTLHSIIFAQHLSLGHHAEAYHCLNANPDPVRRVDCLRQLVVTLFEKKLLIDLISFPYIDMYEDLERIVEGRARSVDLMENNYYNFLYSFHVNKQNMRKAASIMYEQAMRLSQEPHSAPIIAKQAQCLLACINALHHVSEKYRWIVRPVIDQSISSEMNSSNPQKKRDIDGKEVLHYKIKKQVEVLELDDIKKEYYIVDARLKISKVNSEMHIVAHTELSELIVTLCSIGLYATALHLCDVFKISKASVLKSLTSQCIKLSQREDPNAWDWLIQNDIFDIGISNTTITNTAWRLLEYFTLKHEKSDNCELHKAVAQKLLQDGAFLPQWLLISYKKRNASELLRLMLNTGRLVEASDLAVDYINAVLGSGKEHFGLETPLVATAPPVWLPLNTIEVLLSELRHLKNDSAHTESYERLDATLEKYLETVKRVSEDMIKMKMMNEQS</sequence>
<feature type="non-terminal residue" evidence="8">
    <location>
        <position position="1"/>
    </location>
</feature>
<evidence type="ECO:0008006" key="10">
    <source>
        <dbReference type="Google" id="ProtNLM"/>
    </source>
</evidence>
<evidence type="ECO:0000259" key="7">
    <source>
        <dbReference type="Pfam" id="PF23354"/>
    </source>
</evidence>
<dbReference type="Pfam" id="PF11715">
    <property type="entry name" value="Beta-prop_Nup120_160"/>
    <property type="match status" value="1"/>
</dbReference>
<dbReference type="Proteomes" id="UP000078541">
    <property type="component" value="Unassembled WGS sequence"/>
</dbReference>
<keyword evidence="9" id="KW-1185">Reference proteome</keyword>
<feature type="domain" description="NUP160 middle TPR" evidence="7">
    <location>
        <begin position="806"/>
        <end position="1069"/>
    </location>
</feature>
<dbReference type="InterPro" id="IPR059141">
    <property type="entry name" value="Beta-prop_Nup120_160"/>
</dbReference>
<evidence type="ECO:0000259" key="6">
    <source>
        <dbReference type="Pfam" id="PF23347"/>
    </source>
</evidence>
<name>A0A195FAF0_9HYME</name>
<feature type="domain" description="NUP160 C-terminal TPR" evidence="6">
    <location>
        <begin position="1120"/>
        <end position="1373"/>
    </location>
</feature>
<evidence type="ECO:0000256" key="1">
    <source>
        <dbReference type="ARBA" id="ARBA00004123"/>
    </source>
</evidence>
<dbReference type="Pfam" id="PF23345">
    <property type="entry name" value="NUP160_helical"/>
    <property type="match status" value="1"/>
</dbReference>
<dbReference type="EMBL" id="KQ981693">
    <property type="protein sequence ID" value="KYN37600.1"/>
    <property type="molecule type" value="Genomic_DNA"/>
</dbReference>
<reference evidence="8 9" key="1">
    <citation type="submission" date="2016-03" db="EMBL/GenBank/DDBJ databases">
        <title>Trachymyrmex septentrionalis WGS genome.</title>
        <authorList>
            <person name="Nygaard S."/>
            <person name="Hu H."/>
            <person name="Boomsma J."/>
            <person name="Zhang G."/>
        </authorList>
    </citation>
    <scope>NUCLEOTIDE SEQUENCE [LARGE SCALE GENOMIC DNA]</scope>
    <source>
        <strain evidence="8">Tsep2-gDNA-1</strain>
        <tissue evidence="8">Whole body</tissue>
    </source>
</reference>
<dbReference type="GO" id="GO:0017056">
    <property type="term" value="F:structural constituent of nuclear pore"/>
    <property type="evidence" value="ECO:0007669"/>
    <property type="project" value="TreeGrafter"/>
</dbReference>
<comment type="subcellular location">
    <subcellularLocation>
        <location evidence="1">Nucleus</location>
    </subcellularLocation>
</comment>
<gene>
    <name evidence="8" type="ORF">ALC56_07799</name>
</gene>
<evidence type="ECO:0000256" key="3">
    <source>
        <dbReference type="ARBA" id="ARBA00023242"/>
    </source>
</evidence>
<dbReference type="PANTHER" id="PTHR21286">
    <property type="entry name" value="NUCLEAR PORE COMPLEX PROTEIN NUP160"/>
    <property type="match status" value="1"/>
</dbReference>
<evidence type="ECO:0000313" key="9">
    <source>
        <dbReference type="Proteomes" id="UP000078541"/>
    </source>
</evidence>
<organism evidence="8 9">
    <name type="scientific">Trachymyrmex septentrionalis</name>
    <dbReference type="NCBI Taxonomy" id="34720"/>
    <lineage>
        <taxon>Eukaryota</taxon>
        <taxon>Metazoa</taxon>
        <taxon>Ecdysozoa</taxon>
        <taxon>Arthropoda</taxon>
        <taxon>Hexapoda</taxon>
        <taxon>Insecta</taxon>
        <taxon>Pterygota</taxon>
        <taxon>Neoptera</taxon>
        <taxon>Endopterygota</taxon>
        <taxon>Hymenoptera</taxon>
        <taxon>Apocrita</taxon>
        <taxon>Aculeata</taxon>
        <taxon>Formicoidea</taxon>
        <taxon>Formicidae</taxon>
        <taxon>Myrmicinae</taxon>
        <taxon>Trachymyrmex</taxon>
    </lineage>
</organism>
<proteinExistence type="predicted"/>
<dbReference type="Pfam" id="PF23347">
    <property type="entry name" value="TPR_Nup160_C"/>
    <property type="match status" value="1"/>
</dbReference>
<accession>A0A195FAF0</accession>
<dbReference type="GO" id="GO:0005643">
    <property type="term" value="C:nuclear pore"/>
    <property type="evidence" value="ECO:0007669"/>
    <property type="project" value="TreeGrafter"/>
</dbReference>
<dbReference type="PANTHER" id="PTHR21286:SF0">
    <property type="entry name" value="NUCLEAR PORE COMPLEX PROTEIN NUP160"/>
    <property type="match status" value="1"/>
</dbReference>
<dbReference type="Pfam" id="PF23354">
    <property type="entry name" value="TPR_NUP160_120_M"/>
    <property type="match status" value="1"/>
</dbReference>
<evidence type="ECO:0000256" key="2">
    <source>
        <dbReference type="ARBA" id="ARBA00022448"/>
    </source>
</evidence>
<protein>
    <recommendedName>
        <fullName evidence="10">Nuclear pore complex protein Nup160 like protein</fullName>
    </recommendedName>
</protein>
<feature type="domain" description="Nucleoporin Nup120/160 beta-propeller" evidence="4">
    <location>
        <begin position="31"/>
        <end position="508"/>
    </location>
</feature>
<dbReference type="InterPro" id="IPR056536">
    <property type="entry name" value="TPR_NUP160_C"/>
</dbReference>
<dbReference type="STRING" id="34720.A0A195FAF0"/>